<accession>A0A067SC28</accession>
<keyword evidence="3" id="KW-1185">Reference proteome</keyword>
<dbReference type="AlphaFoldDB" id="A0A067SC28"/>
<evidence type="ECO:0000313" key="3">
    <source>
        <dbReference type="Proteomes" id="UP000027222"/>
    </source>
</evidence>
<name>A0A067SC28_GALM3</name>
<evidence type="ECO:0000256" key="1">
    <source>
        <dbReference type="SAM" id="MobiDB-lite"/>
    </source>
</evidence>
<proteinExistence type="predicted"/>
<reference evidence="3" key="1">
    <citation type="journal article" date="2014" name="Proc. Natl. Acad. Sci. U.S.A.">
        <title>Extensive sampling of basidiomycete genomes demonstrates inadequacy of the white-rot/brown-rot paradigm for wood decay fungi.</title>
        <authorList>
            <person name="Riley R."/>
            <person name="Salamov A.A."/>
            <person name="Brown D.W."/>
            <person name="Nagy L.G."/>
            <person name="Floudas D."/>
            <person name="Held B.W."/>
            <person name="Levasseur A."/>
            <person name="Lombard V."/>
            <person name="Morin E."/>
            <person name="Otillar R."/>
            <person name="Lindquist E.A."/>
            <person name="Sun H."/>
            <person name="LaButti K.M."/>
            <person name="Schmutz J."/>
            <person name="Jabbour D."/>
            <person name="Luo H."/>
            <person name="Baker S.E."/>
            <person name="Pisabarro A.G."/>
            <person name="Walton J.D."/>
            <person name="Blanchette R.A."/>
            <person name="Henrissat B."/>
            <person name="Martin F."/>
            <person name="Cullen D."/>
            <person name="Hibbett D.S."/>
            <person name="Grigoriev I.V."/>
        </authorList>
    </citation>
    <scope>NUCLEOTIDE SEQUENCE [LARGE SCALE GENOMIC DNA]</scope>
    <source>
        <strain evidence="3">CBS 339.88</strain>
    </source>
</reference>
<dbReference type="HOGENOM" id="CLU_2527634_0_0_1"/>
<organism evidence="2 3">
    <name type="scientific">Galerina marginata (strain CBS 339.88)</name>
    <dbReference type="NCBI Taxonomy" id="685588"/>
    <lineage>
        <taxon>Eukaryota</taxon>
        <taxon>Fungi</taxon>
        <taxon>Dikarya</taxon>
        <taxon>Basidiomycota</taxon>
        <taxon>Agaricomycotina</taxon>
        <taxon>Agaricomycetes</taxon>
        <taxon>Agaricomycetidae</taxon>
        <taxon>Agaricales</taxon>
        <taxon>Agaricineae</taxon>
        <taxon>Strophariaceae</taxon>
        <taxon>Galerina</taxon>
    </lineage>
</organism>
<protein>
    <submittedName>
        <fullName evidence="2">Uncharacterized protein</fullName>
    </submittedName>
</protein>
<gene>
    <name evidence="2" type="ORF">GALMADRAFT_1320312</name>
</gene>
<sequence>MVGAHLVLKFLQAMNGPHINLLEAFLVEVESRARAWSSHNECLEVQSRNRKKTGDQTGPDRKRRPGWSGLWFLRCRDRKKTGRH</sequence>
<feature type="region of interest" description="Disordered" evidence="1">
    <location>
        <begin position="38"/>
        <end position="67"/>
    </location>
</feature>
<dbReference type="EMBL" id="KL142456">
    <property type="protein sequence ID" value="KDR65329.1"/>
    <property type="molecule type" value="Genomic_DNA"/>
</dbReference>
<dbReference type="Proteomes" id="UP000027222">
    <property type="component" value="Unassembled WGS sequence"/>
</dbReference>
<evidence type="ECO:0000313" key="2">
    <source>
        <dbReference type="EMBL" id="KDR65329.1"/>
    </source>
</evidence>